<dbReference type="InterPro" id="IPR000772">
    <property type="entry name" value="Ricin_B_lectin"/>
</dbReference>
<dbReference type="Proteomes" id="UP000578077">
    <property type="component" value="Unassembled WGS sequence"/>
</dbReference>
<dbReference type="EMBL" id="JACHLY010000001">
    <property type="protein sequence ID" value="MBB5998204.1"/>
    <property type="molecule type" value="Genomic_DNA"/>
</dbReference>
<dbReference type="InterPro" id="IPR006626">
    <property type="entry name" value="PbH1"/>
</dbReference>
<dbReference type="CDD" id="cd00161">
    <property type="entry name" value="beta-trefoil_Ricin-like"/>
    <property type="match status" value="1"/>
</dbReference>
<name>A0A841E6X5_9ACTN</name>
<evidence type="ECO:0000313" key="3">
    <source>
        <dbReference type="EMBL" id="MBB5998204.1"/>
    </source>
</evidence>
<dbReference type="InterPro" id="IPR012334">
    <property type="entry name" value="Pectin_lyas_fold"/>
</dbReference>
<evidence type="ECO:0000256" key="1">
    <source>
        <dbReference type="SAM" id="SignalP"/>
    </source>
</evidence>
<dbReference type="PROSITE" id="PS51318">
    <property type="entry name" value="TAT"/>
    <property type="match status" value="1"/>
</dbReference>
<dbReference type="Gene3D" id="2.160.20.10">
    <property type="entry name" value="Single-stranded right-handed beta-helix, Pectin lyase-like"/>
    <property type="match status" value="1"/>
</dbReference>
<protein>
    <recommendedName>
        <fullName evidence="2">Ricin B lectin domain-containing protein</fullName>
    </recommendedName>
</protein>
<dbReference type="SMART" id="SM00458">
    <property type="entry name" value="RICIN"/>
    <property type="match status" value="1"/>
</dbReference>
<dbReference type="AlphaFoldDB" id="A0A841E6X5"/>
<reference evidence="3 4" key="1">
    <citation type="submission" date="2020-08" db="EMBL/GenBank/DDBJ databases">
        <title>Sequencing the genomes of 1000 actinobacteria strains.</title>
        <authorList>
            <person name="Klenk H.-P."/>
        </authorList>
    </citation>
    <scope>NUCLEOTIDE SEQUENCE [LARGE SCALE GENOMIC DNA]</scope>
    <source>
        <strain evidence="3 4">DSM 44593</strain>
    </source>
</reference>
<dbReference type="InterPro" id="IPR035992">
    <property type="entry name" value="Ricin_B-like_lectins"/>
</dbReference>
<keyword evidence="1" id="KW-0732">Signal</keyword>
<proteinExistence type="predicted"/>
<dbReference type="Pfam" id="PF14200">
    <property type="entry name" value="RicinB_lectin_2"/>
    <property type="match status" value="2"/>
</dbReference>
<feature type="chain" id="PRO_5032666644" description="Ricin B lectin domain-containing protein" evidence="1">
    <location>
        <begin position="43"/>
        <end position="547"/>
    </location>
</feature>
<comment type="caution">
    <text evidence="3">The sequence shown here is derived from an EMBL/GenBank/DDBJ whole genome shotgun (WGS) entry which is preliminary data.</text>
</comment>
<accession>A0A841E6X5</accession>
<dbReference type="SUPFAM" id="SSF51126">
    <property type="entry name" value="Pectin lyase-like"/>
    <property type="match status" value="1"/>
</dbReference>
<sequence>MTHRIWAPPIPARRRRHPLAAALFACLLAAAGLVAAPSPARAAVDVDTGTEYVLQNVHSGLVADVEGASTETGAELIQWSRSDQAGQRFRFAPSGDGYYRIINVNSGQAIDVWEHSTEGGAEIRQYTDTGGANQQWLVEEAATGVSLTNRNSGMALEAWEWGDSEGDRLSQWEPTGDANQQWRLIPVGDSGGGAPSGECGTGSYDAEVTGSGGTYTAAGGGTVHYSGGDLADAVRAAIGSLSGGRGSQESVVVRASGDVSAGESIDVPSHTRLEVCGTLNATGSASADNAPIRIRHADDVSVPYLSVTGAPYFAVWVRTSQNVHLGEIDLRQSGGAGIRIDSRDDDSVREARDITLDHVYVEGTGGHGVETYGVDGIDIGTVVARDTGYSGLLLNDTVNADVGLVDGVGAGTGTGYAAFRMANRNGRVGGSYPTNVHVDEVRARGGGRGVFCVSESGGAVIDRVDIADTGSNAILIENCHNVDIAAEEGSVAGPGNIRLAARSDFANTSDITLQNLTVTDSGITERPCVDGVTYRDNTLVNSGNDVC</sequence>
<feature type="domain" description="Ricin B lectin" evidence="2">
    <location>
        <begin position="50"/>
        <end position="185"/>
    </location>
</feature>
<dbReference type="SMART" id="SM00710">
    <property type="entry name" value="PbH1"/>
    <property type="match status" value="5"/>
</dbReference>
<feature type="signal peptide" evidence="1">
    <location>
        <begin position="1"/>
        <end position="42"/>
    </location>
</feature>
<evidence type="ECO:0000259" key="2">
    <source>
        <dbReference type="SMART" id="SM00458"/>
    </source>
</evidence>
<dbReference type="Gene3D" id="2.80.10.50">
    <property type="match status" value="1"/>
</dbReference>
<organism evidence="3 4">
    <name type="scientific">Streptomonospora salina</name>
    <dbReference type="NCBI Taxonomy" id="104205"/>
    <lineage>
        <taxon>Bacteria</taxon>
        <taxon>Bacillati</taxon>
        <taxon>Actinomycetota</taxon>
        <taxon>Actinomycetes</taxon>
        <taxon>Streptosporangiales</taxon>
        <taxon>Nocardiopsidaceae</taxon>
        <taxon>Streptomonospora</taxon>
    </lineage>
</organism>
<dbReference type="RefSeq" id="WP_184634321.1">
    <property type="nucleotide sequence ID" value="NZ_BAABKT010000019.1"/>
</dbReference>
<evidence type="ECO:0000313" key="4">
    <source>
        <dbReference type="Proteomes" id="UP000578077"/>
    </source>
</evidence>
<dbReference type="PROSITE" id="PS50231">
    <property type="entry name" value="RICIN_B_LECTIN"/>
    <property type="match status" value="1"/>
</dbReference>
<gene>
    <name evidence="3" type="ORF">HNR25_001955</name>
</gene>
<dbReference type="InterPro" id="IPR006311">
    <property type="entry name" value="TAT_signal"/>
</dbReference>
<dbReference type="InterPro" id="IPR011050">
    <property type="entry name" value="Pectin_lyase_fold/virulence"/>
</dbReference>
<keyword evidence="4" id="KW-1185">Reference proteome</keyword>
<dbReference type="SUPFAM" id="SSF50370">
    <property type="entry name" value="Ricin B-like lectins"/>
    <property type="match status" value="1"/>
</dbReference>